<feature type="chain" id="PRO_5021794361" description="DUF1579 domain-containing protein" evidence="1">
    <location>
        <begin position="29"/>
        <end position="184"/>
    </location>
</feature>
<accession>A0A518G3M5</accession>
<evidence type="ECO:0000256" key="1">
    <source>
        <dbReference type="SAM" id="SignalP"/>
    </source>
</evidence>
<keyword evidence="1" id="KW-0732">Signal</keyword>
<evidence type="ECO:0000313" key="2">
    <source>
        <dbReference type="EMBL" id="QDV23170.1"/>
    </source>
</evidence>
<gene>
    <name evidence="2" type="ORF">Q31a_14680</name>
</gene>
<dbReference type="InterPro" id="IPR011473">
    <property type="entry name" value="DUF1579"/>
</dbReference>
<dbReference type="Pfam" id="PF07617">
    <property type="entry name" value="DUF1579"/>
    <property type="match status" value="1"/>
</dbReference>
<feature type="signal peptide" evidence="1">
    <location>
        <begin position="1"/>
        <end position="28"/>
    </location>
</feature>
<keyword evidence="3" id="KW-1185">Reference proteome</keyword>
<evidence type="ECO:0000313" key="3">
    <source>
        <dbReference type="Proteomes" id="UP000318017"/>
    </source>
</evidence>
<evidence type="ECO:0008006" key="4">
    <source>
        <dbReference type="Google" id="ProtNLM"/>
    </source>
</evidence>
<organism evidence="2 3">
    <name type="scientific">Aureliella helgolandensis</name>
    <dbReference type="NCBI Taxonomy" id="2527968"/>
    <lineage>
        <taxon>Bacteria</taxon>
        <taxon>Pseudomonadati</taxon>
        <taxon>Planctomycetota</taxon>
        <taxon>Planctomycetia</taxon>
        <taxon>Pirellulales</taxon>
        <taxon>Pirellulaceae</taxon>
        <taxon>Aureliella</taxon>
    </lineage>
</organism>
<dbReference type="OrthoDB" id="272914at2"/>
<protein>
    <recommendedName>
        <fullName evidence="4">DUF1579 domain-containing protein</fullName>
    </recommendedName>
</protein>
<name>A0A518G3M5_9BACT</name>
<sequence length="184" mass="20443" precursor="true">MKNSLKLFTFAFGFAILQCGLMASSVVAQIPTAGPEYEILRDDAGEWDVEITNYASGTPEVTQGTESNRMLGDFWLISNFEGEMLGLQFKGHGSTGYDAEAKKYVGTWVDSLSPGMMHMTGEYDKEKKTMTLVGMAPGMDGNPAKHRLTTVYKDGKRVMTMYITLKGGEETKFMQLAYTKQRSR</sequence>
<dbReference type="Proteomes" id="UP000318017">
    <property type="component" value="Chromosome"/>
</dbReference>
<proteinExistence type="predicted"/>
<dbReference type="KEGG" id="ahel:Q31a_14680"/>
<dbReference type="AlphaFoldDB" id="A0A518G3M5"/>
<reference evidence="2 3" key="1">
    <citation type="submission" date="2019-02" db="EMBL/GenBank/DDBJ databases">
        <title>Deep-cultivation of Planctomycetes and their phenomic and genomic characterization uncovers novel biology.</title>
        <authorList>
            <person name="Wiegand S."/>
            <person name="Jogler M."/>
            <person name="Boedeker C."/>
            <person name="Pinto D."/>
            <person name="Vollmers J."/>
            <person name="Rivas-Marin E."/>
            <person name="Kohn T."/>
            <person name="Peeters S.H."/>
            <person name="Heuer A."/>
            <person name="Rast P."/>
            <person name="Oberbeckmann S."/>
            <person name="Bunk B."/>
            <person name="Jeske O."/>
            <person name="Meyerdierks A."/>
            <person name="Storesund J.E."/>
            <person name="Kallscheuer N."/>
            <person name="Luecker S."/>
            <person name="Lage O.M."/>
            <person name="Pohl T."/>
            <person name="Merkel B.J."/>
            <person name="Hornburger P."/>
            <person name="Mueller R.-W."/>
            <person name="Bruemmer F."/>
            <person name="Labrenz M."/>
            <person name="Spormann A.M."/>
            <person name="Op den Camp H."/>
            <person name="Overmann J."/>
            <person name="Amann R."/>
            <person name="Jetten M.S.M."/>
            <person name="Mascher T."/>
            <person name="Medema M.H."/>
            <person name="Devos D.P."/>
            <person name="Kaster A.-K."/>
            <person name="Ovreas L."/>
            <person name="Rohde M."/>
            <person name="Galperin M.Y."/>
            <person name="Jogler C."/>
        </authorList>
    </citation>
    <scope>NUCLEOTIDE SEQUENCE [LARGE SCALE GENOMIC DNA]</scope>
    <source>
        <strain evidence="2 3">Q31a</strain>
    </source>
</reference>
<dbReference type="EMBL" id="CP036298">
    <property type="protein sequence ID" value="QDV23170.1"/>
    <property type="molecule type" value="Genomic_DNA"/>
</dbReference>
<dbReference type="RefSeq" id="WP_145075806.1">
    <property type="nucleotide sequence ID" value="NZ_CP036298.1"/>
</dbReference>